<dbReference type="RefSeq" id="WP_196285108.1">
    <property type="nucleotide sequence ID" value="NZ_JADQDP010000001.1"/>
</dbReference>
<dbReference type="AlphaFoldDB" id="A0A931BJS8"/>
<gene>
    <name evidence="1" type="ORF">I2I01_03940</name>
</gene>
<comment type="caution">
    <text evidence="1">The sequence shown here is derived from an EMBL/GenBank/DDBJ whole genome shotgun (WGS) entry which is preliminary data.</text>
</comment>
<sequence length="98" mass="11085">MSEESKRVECCTHGDRYPAYVCQHLNLKTPVGFYEPFASDPSVVYSDDELNAWCDACDEVLTRVGEWNEESESFAGIKLVCDVCFFDMKELNTGSRLG</sequence>
<evidence type="ECO:0000313" key="2">
    <source>
        <dbReference type="Proteomes" id="UP000645610"/>
    </source>
</evidence>
<proteinExistence type="predicted"/>
<reference evidence="1 2" key="1">
    <citation type="submission" date="2020-11" db="EMBL/GenBank/DDBJ databases">
        <authorList>
            <person name="Kim M.K."/>
        </authorList>
    </citation>
    <scope>NUCLEOTIDE SEQUENCE [LARGE SCALE GENOMIC DNA]</scope>
    <source>
        <strain evidence="1 2">BT439</strain>
    </source>
</reference>
<organism evidence="1 2">
    <name type="scientific">Hymenobacter properus</name>
    <dbReference type="NCBI Taxonomy" id="2791026"/>
    <lineage>
        <taxon>Bacteria</taxon>
        <taxon>Pseudomonadati</taxon>
        <taxon>Bacteroidota</taxon>
        <taxon>Cytophagia</taxon>
        <taxon>Cytophagales</taxon>
        <taxon>Hymenobacteraceae</taxon>
        <taxon>Hymenobacter</taxon>
    </lineage>
</organism>
<protein>
    <submittedName>
        <fullName evidence="1">Uncharacterized protein</fullName>
    </submittedName>
</protein>
<dbReference type="EMBL" id="JADQDP010000001">
    <property type="protein sequence ID" value="MBF9140770.1"/>
    <property type="molecule type" value="Genomic_DNA"/>
</dbReference>
<evidence type="ECO:0000313" key="1">
    <source>
        <dbReference type="EMBL" id="MBF9140770.1"/>
    </source>
</evidence>
<dbReference type="Proteomes" id="UP000645610">
    <property type="component" value="Unassembled WGS sequence"/>
</dbReference>
<accession>A0A931BJS8</accession>
<name>A0A931BJS8_9BACT</name>
<keyword evidence="2" id="KW-1185">Reference proteome</keyword>